<dbReference type="Pfam" id="PF03544">
    <property type="entry name" value="TonB_C"/>
    <property type="match status" value="1"/>
</dbReference>
<keyword evidence="9" id="KW-0472">Membrane</keyword>
<comment type="caution">
    <text evidence="12">The sequence shown here is derived from an EMBL/GenBank/DDBJ whole genome shotgun (WGS) entry which is preliminary data.</text>
</comment>
<keyword evidence="4" id="KW-1003">Cell membrane</keyword>
<dbReference type="NCBIfam" id="TIGR01352">
    <property type="entry name" value="tonB_Cterm"/>
    <property type="match status" value="1"/>
</dbReference>
<dbReference type="GO" id="GO:0098797">
    <property type="term" value="C:plasma membrane protein complex"/>
    <property type="evidence" value="ECO:0007669"/>
    <property type="project" value="TreeGrafter"/>
</dbReference>
<keyword evidence="8" id="KW-1133">Transmembrane helix</keyword>
<dbReference type="PANTHER" id="PTHR33446">
    <property type="entry name" value="PROTEIN TONB-RELATED"/>
    <property type="match status" value="1"/>
</dbReference>
<name>A0A3D9H3V6_9PROT</name>
<comment type="subcellular location">
    <subcellularLocation>
        <location evidence="1">Cell inner membrane</location>
        <topology evidence="1">Single-pass membrane protein</topology>
        <orientation evidence="1">Periplasmic side</orientation>
    </subcellularLocation>
</comment>
<evidence type="ECO:0000256" key="1">
    <source>
        <dbReference type="ARBA" id="ARBA00004383"/>
    </source>
</evidence>
<dbReference type="InterPro" id="IPR037682">
    <property type="entry name" value="TonB_C"/>
</dbReference>
<organism evidence="12 13">
    <name type="scientific">Aestuariispira insulae</name>
    <dbReference type="NCBI Taxonomy" id="1461337"/>
    <lineage>
        <taxon>Bacteria</taxon>
        <taxon>Pseudomonadati</taxon>
        <taxon>Pseudomonadota</taxon>
        <taxon>Alphaproteobacteria</taxon>
        <taxon>Rhodospirillales</taxon>
        <taxon>Kiloniellaceae</taxon>
        <taxon>Aestuariispira</taxon>
    </lineage>
</organism>
<dbReference type="OrthoDB" id="7433592at2"/>
<dbReference type="EMBL" id="QRDW01000016">
    <property type="protein sequence ID" value="RED44162.1"/>
    <property type="molecule type" value="Genomic_DNA"/>
</dbReference>
<evidence type="ECO:0000256" key="4">
    <source>
        <dbReference type="ARBA" id="ARBA00022475"/>
    </source>
</evidence>
<dbReference type="InterPro" id="IPR006260">
    <property type="entry name" value="TonB/TolA_C"/>
</dbReference>
<evidence type="ECO:0000313" key="12">
    <source>
        <dbReference type="EMBL" id="RED44162.1"/>
    </source>
</evidence>
<evidence type="ECO:0000259" key="11">
    <source>
        <dbReference type="PROSITE" id="PS52015"/>
    </source>
</evidence>
<keyword evidence="13" id="KW-1185">Reference proteome</keyword>
<comment type="similarity">
    <text evidence="2">Belongs to the TonB family.</text>
</comment>
<keyword evidence="6" id="KW-0812">Transmembrane</keyword>
<feature type="region of interest" description="Disordered" evidence="10">
    <location>
        <begin position="132"/>
        <end position="201"/>
    </location>
</feature>
<evidence type="ECO:0000256" key="7">
    <source>
        <dbReference type="ARBA" id="ARBA00022927"/>
    </source>
</evidence>
<dbReference type="AlphaFoldDB" id="A0A3D9H3V6"/>
<proteinExistence type="inferred from homology"/>
<evidence type="ECO:0000256" key="3">
    <source>
        <dbReference type="ARBA" id="ARBA00022448"/>
    </source>
</evidence>
<evidence type="ECO:0000256" key="8">
    <source>
        <dbReference type="ARBA" id="ARBA00022989"/>
    </source>
</evidence>
<accession>A0A3D9H3V6</accession>
<dbReference type="RefSeq" id="WP_115939186.1">
    <property type="nucleotide sequence ID" value="NZ_QRDW01000016.1"/>
</dbReference>
<dbReference type="Proteomes" id="UP000256845">
    <property type="component" value="Unassembled WGS sequence"/>
</dbReference>
<dbReference type="GO" id="GO:0055085">
    <property type="term" value="P:transmembrane transport"/>
    <property type="evidence" value="ECO:0007669"/>
    <property type="project" value="InterPro"/>
</dbReference>
<dbReference type="GO" id="GO:0031992">
    <property type="term" value="F:energy transducer activity"/>
    <property type="evidence" value="ECO:0007669"/>
    <property type="project" value="TreeGrafter"/>
</dbReference>
<keyword evidence="3" id="KW-0813">Transport</keyword>
<sequence length="323" mass="33959">MDILTADGRSEKAAALTGALFLGLVGIAGASQLNLVSTGETVGKNVVGAVIMLTSAPTSHPVIEQPDAAPQVNAGQPGSISARQKVLSDGAVRDITEPSSVLEMPPPAAIQAQPTSEPLSPIMPEIIDGTLPVALKSPAPPRPPIRPEEPVRKETNPLSANLKEPVSRPLAQPTDMPVPEMDMEKRDDQNGTMGSPDITAPTRTDINAVQAIAAAAPVQQASSGASQQSQGDYWAIVSERLNAAKRYPRAARKRGIVGTAILSFTVESNGRISTYTITESSGSQILDRAVLAMIREVGSFPPFPDSFQETQVTRLVPVAFHVE</sequence>
<gene>
    <name evidence="12" type="ORF">DFP90_1163</name>
</gene>
<evidence type="ECO:0000256" key="5">
    <source>
        <dbReference type="ARBA" id="ARBA00022519"/>
    </source>
</evidence>
<evidence type="ECO:0000313" key="13">
    <source>
        <dbReference type="Proteomes" id="UP000256845"/>
    </source>
</evidence>
<dbReference type="PANTHER" id="PTHR33446:SF2">
    <property type="entry name" value="PROTEIN TONB"/>
    <property type="match status" value="1"/>
</dbReference>
<protein>
    <submittedName>
        <fullName evidence="12">TonB family protein</fullName>
    </submittedName>
</protein>
<dbReference type="InterPro" id="IPR051045">
    <property type="entry name" value="TonB-dependent_transducer"/>
</dbReference>
<evidence type="ECO:0000256" key="2">
    <source>
        <dbReference type="ARBA" id="ARBA00006555"/>
    </source>
</evidence>
<feature type="domain" description="TonB C-terminal" evidence="11">
    <location>
        <begin position="232"/>
        <end position="323"/>
    </location>
</feature>
<keyword evidence="7" id="KW-0653">Protein transport</keyword>
<reference evidence="12 13" key="1">
    <citation type="submission" date="2018-07" db="EMBL/GenBank/DDBJ databases">
        <title>Genomic Encyclopedia of Type Strains, Phase III (KMG-III): the genomes of soil and plant-associated and newly described type strains.</title>
        <authorList>
            <person name="Whitman W."/>
        </authorList>
    </citation>
    <scope>NUCLEOTIDE SEQUENCE [LARGE SCALE GENOMIC DNA]</scope>
    <source>
        <strain evidence="12 13">CECT 8488</strain>
    </source>
</reference>
<evidence type="ECO:0000256" key="10">
    <source>
        <dbReference type="SAM" id="MobiDB-lite"/>
    </source>
</evidence>
<keyword evidence="5" id="KW-0997">Cell inner membrane</keyword>
<dbReference type="PROSITE" id="PS52015">
    <property type="entry name" value="TONB_CTD"/>
    <property type="match status" value="1"/>
</dbReference>
<dbReference type="GO" id="GO:0015031">
    <property type="term" value="P:protein transport"/>
    <property type="evidence" value="ECO:0007669"/>
    <property type="project" value="UniProtKB-KW"/>
</dbReference>
<dbReference type="Gene3D" id="3.30.1150.10">
    <property type="match status" value="1"/>
</dbReference>
<dbReference type="SUPFAM" id="SSF74653">
    <property type="entry name" value="TolA/TonB C-terminal domain"/>
    <property type="match status" value="1"/>
</dbReference>
<evidence type="ECO:0000256" key="9">
    <source>
        <dbReference type="ARBA" id="ARBA00023136"/>
    </source>
</evidence>
<feature type="compositionally biased region" description="Basic and acidic residues" evidence="10">
    <location>
        <begin position="145"/>
        <end position="155"/>
    </location>
</feature>
<evidence type="ECO:0000256" key="6">
    <source>
        <dbReference type="ARBA" id="ARBA00022692"/>
    </source>
</evidence>